<evidence type="ECO:0000313" key="4">
    <source>
        <dbReference type="EMBL" id="VEN74464.1"/>
    </source>
</evidence>
<dbReference type="Gene3D" id="3.40.50.2000">
    <property type="entry name" value="Glycogen Phosphorylase B"/>
    <property type="match status" value="2"/>
</dbReference>
<reference evidence="4" key="1">
    <citation type="submission" date="2019-01" db="EMBL/GenBank/DDBJ databases">
        <authorList>
            <consortium name="Genoscope - CEA"/>
            <person name="William W."/>
        </authorList>
    </citation>
    <scope>NUCLEOTIDE SEQUENCE</scope>
    <source>
        <strain evidence="4">CR-1</strain>
    </source>
</reference>
<feature type="domain" description="Glycosyltransferase subfamily 4-like N-terminal" evidence="3">
    <location>
        <begin position="17"/>
        <end position="197"/>
    </location>
</feature>
<feature type="transmembrane region" description="Helical" evidence="1">
    <location>
        <begin position="80"/>
        <end position="99"/>
    </location>
</feature>
<dbReference type="EMBL" id="CAACVI010000034">
    <property type="protein sequence ID" value="VEN74464.1"/>
    <property type="molecule type" value="Genomic_DNA"/>
</dbReference>
<protein>
    <submittedName>
        <fullName evidence="4">Glycosyltransferase WbuB</fullName>
    </submittedName>
</protein>
<dbReference type="CDD" id="cd03794">
    <property type="entry name" value="GT4_WbuB-like"/>
    <property type="match status" value="1"/>
</dbReference>
<dbReference type="Pfam" id="PF13579">
    <property type="entry name" value="Glyco_trans_4_4"/>
    <property type="match status" value="1"/>
</dbReference>
<keyword evidence="4" id="KW-0808">Transferase</keyword>
<keyword evidence="1" id="KW-0472">Membrane</keyword>
<organism evidence="4">
    <name type="scientific">uncultured Desulfobacteraceae bacterium</name>
    <dbReference type="NCBI Taxonomy" id="218296"/>
    <lineage>
        <taxon>Bacteria</taxon>
        <taxon>Pseudomonadati</taxon>
        <taxon>Thermodesulfobacteriota</taxon>
        <taxon>Desulfobacteria</taxon>
        <taxon>Desulfobacterales</taxon>
        <taxon>Desulfobacteraceae</taxon>
        <taxon>environmental samples</taxon>
    </lineage>
</organism>
<accession>A0A484HJ56</accession>
<name>A0A484HJ56_9BACT</name>
<evidence type="ECO:0000256" key="1">
    <source>
        <dbReference type="SAM" id="Phobius"/>
    </source>
</evidence>
<dbReference type="Pfam" id="PF00534">
    <property type="entry name" value="Glycos_transf_1"/>
    <property type="match status" value="1"/>
</dbReference>
<dbReference type="SUPFAM" id="SSF53756">
    <property type="entry name" value="UDP-Glycosyltransferase/glycogen phosphorylase"/>
    <property type="match status" value="1"/>
</dbReference>
<keyword evidence="1" id="KW-1133">Transmembrane helix</keyword>
<keyword evidence="1" id="KW-0812">Transmembrane</keyword>
<dbReference type="GO" id="GO:0016757">
    <property type="term" value="F:glycosyltransferase activity"/>
    <property type="evidence" value="ECO:0007669"/>
    <property type="project" value="InterPro"/>
</dbReference>
<sequence length="405" mass="46738">MKILFLSQFFWPEDFRINDIAISLKKRGHEVTVLTGIPNYPYGHYYEGYGLWKKRREDFNGIKIFRAPLFPRRKGRWWELIINYLSFMFFACFSVLLFSRKKIDIIFFNQSPFSEGMPAIFLKIFTKAKLIYWAQDLWPRTLSATGNIRSKKVLKIIDMFIRLIYSRCDLILAQSHAFIKEIINQGAEPDIVSYFPNSAEKLYQPVVVKKDSEKRKLMPGGFCVTFAGNIGAAQDFETILGAAEILKNNDQINWVILGMGRMFSWVESQVEKRGLEKNVRLLGRRPMETMPEFFALSDALLAILKKEPIFAFTIPGKIQSYLACAKPVIVAMEGEGARIVTESGAGFACPPENPKSLAMAVLKMSNLSDVERKKMGRKGRKYFNEHFEPNNLLKRLETWMSELKR</sequence>
<dbReference type="AlphaFoldDB" id="A0A484HJ56"/>
<dbReference type="InterPro" id="IPR028098">
    <property type="entry name" value="Glyco_trans_4-like_N"/>
</dbReference>
<evidence type="ECO:0000259" key="3">
    <source>
        <dbReference type="Pfam" id="PF13579"/>
    </source>
</evidence>
<dbReference type="InterPro" id="IPR001296">
    <property type="entry name" value="Glyco_trans_1"/>
</dbReference>
<gene>
    <name evidence="4" type="ORF">EPICR_40043</name>
</gene>
<dbReference type="PANTHER" id="PTHR12526:SF622">
    <property type="entry name" value="GLYCOSYLTRANSFERASE (GROUP I)"/>
    <property type="match status" value="1"/>
</dbReference>
<dbReference type="PANTHER" id="PTHR12526">
    <property type="entry name" value="GLYCOSYLTRANSFERASE"/>
    <property type="match status" value="1"/>
</dbReference>
<proteinExistence type="predicted"/>
<feature type="domain" description="Glycosyl transferase family 1" evidence="2">
    <location>
        <begin position="211"/>
        <end position="381"/>
    </location>
</feature>
<evidence type="ECO:0000259" key="2">
    <source>
        <dbReference type="Pfam" id="PF00534"/>
    </source>
</evidence>